<dbReference type="PANTHER" id="PTHR43611:SF3">
    <property type="entry name" value="FLAVIN MONONUCLEOTIDE HYDROLASE 1, CHLOROPLATIC"/>
    <property type="match status" value="1"/>
</dbReference>
<dbReference type="SFLD" id="SFLDS00003">
    <property type="entry name" value="Haloacid_Dehalogenase"/>
    <property type="match status" value="1"/>
</dbReference>
<dbReference type="InterPro" id="IPR023214">
    <property type="entry name" value="HAD_sf"/>
</dbReference>
<dbReference type="InterPro" id="IPR023198">
    <property type="entry name" value="PGP-like_dom2"/>
</dbReference>
<dbReference type="EMBL" id="CP094669">
    <property type="protein sequence ID" value="UOG76476.1"/>
    <property type="molecule type" value="Genomic_DNA"/>
</dbReference>
<dbReference type="NCBIfam" id="TIGR01509">
    <property type="entry name" value="HAD-SF-IA-v3"/>
    <property type="match status" value="1"/>
</dbReference>
<proteinExistence type="predicted"/>
<dbReference type="InterPro" id="IPR006439">
    <property type="entry name" value="HAD-SF_hydro_IA"/>
</dbReference>
<dbReference type="Gene3D" id="3.40.50.1000">
    <property type="entry name" value="HAD superfamily/HAD-like"/>
    <property type="match status" value="1"/>
</dbReference>
<evidence type="ECO:0000313" key="2">
    <source>
        <dbReference type="Proteomes" id="UP000831113"/>
    </source>
</evidence>
<organism evidence="1 2">
    <name type="scientific">Hymenobacter tibetensis</name>
    <dbReference type="NCBI Taxonomy" id="497967"/>
    <lineage>
        <taxon>Bacteria</taxon>
        <taxon>Pseudomonadati</taxon>
        <taxon>Bacteroidota</taxon>
        <taxon>Cytophagia</taxon>
        <taxon>Cytophagales</taxon>
        <taxon>Hymenobacteraceae</taxon>
        <taxon>Hymenobacter</taxon>
    </lineage>
</organism>
<sequence length="224" mass="25470">MPHKLPHLLFDFGGVIINIEFQRTLEAMRRLNVQGETIPFTQAAQSELFDLMETGRLTPHEFREGLRAHYNLTATDDELDAAWNALLLDVPAERLALIADLRAQGHETALLSNTNQIHIDAVNQTLKTQYGFEQGIADVLDRVFYSQEVGLRKPGEEIFLHVLREMNWKAEETLFIEDSFQHIETARRLGLRTLFLTPPHTLTDALPAAIRAFPREYSPASPLS</sequence>
<dbReference type="Gene3D" id="1.10.150.240">
    <property type="entry name" value="Putative phosphatase, domain 2"/>
    <property type="match status" value="1"/>
</dbReference>
<dbReference type="InterPro" id="IPR036412">
    <property type="entry name" value="HAD-like_sf"/>
</dbReference>
<dbReference type="Pfam" id="PF00702">
    <property type="entry name" value="Hydrolase"/>
    <property type="match status" value="1"/>
</dbReference>
<dbReference type="SUPFAM" id="SSF56784">
    <property type="entry name" value="HAD-like"/>
    <property type="match status" value="1"/>
</dbReference>
<dbReference type="Proteomes" id="UP000831113">
    <property type="component" value="Chromosome"/>
</dbReference>
<accession>A0ABY4D1S2</accession>
<evidence type="ECO:0000313" key="1">
    <source>
        <dbReference type="EMBL" id="UOG76476.1"/>
    </source>
</evidence>
<dbReference type="RefSeq" id="WP_243801423.1">
    <property type="nucleotide sequence ID" value="NZ_CP094669.1"/>
</dbReference>
<dbReference type="CDD" id="cd02603">
    <property type="entry name" value="HAD_sEH-N_like"/>
    <property type="match status" value="1"/>
</dbReference>
<name>A0ABY4D1S2_9BACT</name>
<keyword evidence="2" id="KW-1185">Reference proteome</keyword>
<dbReference type="SFLD" id="SFLDG01129">
    <property type="entry name" value="C1.5:_HAD__Beta-PGM__Phosphata"/>
    <property type="match status" value="1"/>
</dbReference>
<dbReference type="PANTHER" id="PTHR43611">
    <property type="entry name" value="ALPHA-D-GLUCOSE 1-PHOSPHATE PHOSPHATASE"/>
    <property type="match status" value="1"/>
</dbReference>
<protein>
    <submittedName>
        <fullName evidence="1">HAD family phosphatase</fullName>
    </submittedName>
</protein>
<gene>
    <name evidence="1" type="ORF">MTX78_07710</name>
</gene>
<reference evidence="1 2" key="1">
    <citation type="submission" date="2022-03" db="EMBL/GenBank/DDBJ databases">
        <title>Hymenobactersp. isolated from the air.</title>
        <authorList>
            <person name="Won M."/>
            <person name="Kwon S.-W."/>
        </authorList>
    </citation>
    <scope>NUCLEOTIDE SEQUENCE [LARGE SCALE GENOMIC DNA]</scope>
    <source>
        <strain evidence="1 2">KACC 21982</strain>
    </source>
</reference>